<evidence type="ECO:0000256" key="4">
    <source>
        <dbReference type="ARBA" id="ARBA00022679"/>
    </source>
</evidence>
<evidence type="ECO:0000256" key="6">
    <source>
        <dbReference type="ARBA" id="ARBA00022777"/>
    </source>
</evidence>
<dbReference type="GO" id="GO:0005524">
    <property type="term" value="F:ATP binding"/>
    <property type="evidence" value="ECO:0007669"/>
    <property type="project" value="UniProtKB-UniRule"/>
</dbReference>
<accession>A0AAD7WX13</accession>
<dbReference type="PANTHER" id="PTHR22984">
    <property type="entry name" value="SERINE/THREONINE-PROTEIN KINASE PIM"/>
    <property type="match status" value="1"/>
</dbReference>
<protein>
    <recommendedName>
        <fullName evidence="2">non-specific serine/threonine protein kinase</fullName>
        <ecNumber evidence="2">2.7.11.1</ecNumber>
    </recommendedName>
</protein>
<dbReference type="InterPro" id="IPR011009">
    <property type="entry name" value="Kinase-like_dom_sf"/>
</dbReference>
<dbReference type="AlphaFoldDB" id="A0AAD7WX13"/>
<dbReference type="Gene3D" id="3.30.200.20">
    <property type="entry name" value="Phosphorylase Kinase, domain 1"/>
    <property type="match status" value="2"/>
</dbReference>
<evidence type="ECO:0000256" key="2">
    <source>
        <dbReference type="ARBA" id="ARBA00012513"/>
    </source>
</evidence>
<dbReference type="InterPro" id="IPR051138">
    <property type="entry name" value="PIM_Ser/Thr_kinase"/>
</dbReference>
<dbReference type="GO" id="GO:0004674">
    <property type="term" value="F:protein serine/threonine kinase activity"/>
    <property type="evidence" value="ECO:0007669"/>
    <property type="project" value="UniProtKB-UniRule"/>
</dbReference>
<comment type="caution">
    <text evidence="13">The sequence shown here is derived from an EMBL/GenBank/DDBJ whole genome shotgun (WGS) entry which is preliminary data.</text>
</comment>
<comment type="catalytic activity">
    <reaction evidence="8">
        <text>L-threonyl-[protein] + ATP = O-phospho-L-threonyl-[protein] + ADP + H(+)</text>
        <dbReference type="Rhea" id="RHEA:46608"/>
        <dbReference type="Rhea" id="RHEA-COMP:11060"/>
        <dbReference type="Rhea" id="RHEA-COMP:11605"/>
        <dbReference type="ChEBI" id="CHEBI:15378"/>
        <dbReference type="ChEBI" id="CHEBI:30013"/>
        <dbReference type="ChEBI" id="CHEBI:30616"/>
        <dbReference type="ChEBI" id="CHEBI:61977"/>
        <dbReference type="ChEBI" id="CHEBI:456216"/>
        <dbReference type="EC" id="2.7.11.1"/>
    </reaction>
</comment>
<evidence type="ECO:0000256" key="7">
    <source>
        <dbReference type="ARBA" id="ARBA00022840"/>
    </source>
</evidence>
<comment type="similarity">
    <text evidence="1">Belongs to the protein kinase superfamily. CAMK Ser/Thr protein kinase family. PIM subfamily.</text>
</comment>
<evidence type="ECO:0000259" key="12">
    <source>
        <dbReference type="PROSITE" id="PS50011"/>
    </source>
</evidence>
<organism evidence="13 14">
    <name type="scientific">Aldrovandia affinis</name>
    <dbReference type="NCBI Taxonomy" id="143900"/>
    <lineage>
        <taxon>Eukaryota</taxon>
        <taxon>Metazoa</taxon>
        <taxon>Chordata</taxon>
        <taxon>Craniata</taxon>
        <taxon>Vertebrata</taxon>
        <taxon>Euteleostomi</taxon>
        <taxon>Actinopterygii</taxon>
        <taxon>Neopterygii</taxon>
        <taxon>Teleostei</taxon>
        <taxon>Notacanthiformes</taxon>
        <taxon>Halosauridae</taxon>
        <taxon>Aldrovandia</taxon>
    </lineage>
</organism>
<feature type="domain" description="Protein kinase" evidence="12">
    <location>
        <begin position="1"/>
        <end position="311"/>
    </location>
</feature>
<name>A0AAD7WX13_9TELE</name>
<dbReference type="GO" id="GO:0007346">
    <property type="term" value="P:regulation of mitotic cell cycle"/>
    <property type="evidence" value="ECO:0007669"/>
    <property type="project" value="TreeGrafter"/>
</dbReference>
<feature type="binding site" evidence="11">
    <location>
        <position position="75"/>
    </location>
    <ligand>
        <name>ATP</name>
        <dbReference type="ChEBI" id="CHEBI:30616"/>
    </ligand>
</feature>
<evidence type="ECO:0000256" key="3">
    <source>
        <dbReference type="ARBA" id="ARBA00022527"/>
    </source>
</evidence>
<gene>
    <name evidence="13" type="ORF">AAFF_G00145990</name>
</gene>
<keyword evidence="6" id="KW-0418">Kinase</keyword>
<dbReference type="InterPro" id="IPR000719">
    <property type="entry name" value="Prot_kinase_dom"/>
</dbReference>
<feature type="active site" description="Proton acceptor" evidence="10">
    <location>
        <position position="115"/>
    </location>
</feature>
<evidence type="ECO:0000256" key="10">
    <source>
        <dbReference type="PIRSR" id="PIRSR037993-1"/>
    </source>
</evidence>
<reference evidence="13" key="1">
    <citation type="journal article" date="2023" name="Science">
        <title>Genome structures resolve the early diversification of teleost fishes.</title>
        <authorList>
            <person name="Parey E."/>
            <person name="Louis A."/>
            <person name="Montfort J."/>
            <person name="Bouchez O."/>
            <person name="Roques C."/>
            <person name="Iampietro C."/>
            <person name="Lluch J."/>
            <person name="Castinel A."/>
            <person name="Donnadieu C."/>
            <person name="Desvignes T."/>
            <person name="Floi Bucao C."/>
            <person name="Jouanno E."/>
            <person name="Wen M."/>
            <person name="Mejri S."/>
            <person name="Dirks R."/>
            <person name="Jansen H."/>
            <person name="Henkel C."/>
            <person name="Chen W.J."/>
            <person name="Zahm M."/>
            <person name="Cabau C."/>
            <person name="Klopp C."/>
            <person name="Thompson A.W."/>
            <person name="Robinson-Rechavi M."/>
            <person name="Braasch I."/>
            <person name="Lecointre G."/>
            <person name="Bobe J."/>
            <person name="Postlethwait J.H."/>
            <person name="Berthelot C."/>
            <person name="Roest Crollius H."/>
            <person name="Guiguen Y."/>
        </authorList>
    </citation>
    <scope>NUCLEOTIDE SEQUENCE</scope>
    <source>
        <strain evidence="13">NC1722</strain>
    </source>
</reference>
<keyword evidence="14" id="KW-1185">Reference proteome</keyword>
<dbReference type="Gene3D" id="1.10.510.10">
    <property type="entry name" value="Transferase(Phosphotransferase) domain 1"/>
    <property type="match status" value="2"/>
</dbReference>
<dbReference type="SMART" id="SM00220">
    <property type="entry name" value="S_TKc"/>
    <property type="match status" value="1"/>
</dbReference>
<evidence type="ECO:0000313" key="14">
    <source>
        <dbReference type="Proteomes" id="UP001221898"/>
    </source>
</evidence>
<sequence>MQQVQFPEGLSPEIKDFIGCYLRPHAEGWPLPREVGLITMVNKPSSHPNILELYDWFDRPSSYVMAMEHPYPCQDLFTYCQEQGGVLNKDKARNVTRQLLGVLQHCHDHGVVHRDVKPENILIQIETQGINLIDFGCGDPLMDTPYTEFSEIKDFIGCYLRPHAEGWPLPREVGLITMVNKPSSHPNILELYDWFDRPSSYIMAMERPYPCQDLFTYCQEQGGVLIEDKARNVTRQLLGALQHCHDHGVVHRDVKPENILIQTETQEIKLIDFLHPASCFLLQIKGFIGCGLRPHAEGRSTLDQLQLHPWLCQSC</sequence>
<evidence type="ECO:0000256" key="1">
    <source>
        <dbReference type="ARBA" id="ARBA00005505"/>
    </source>
</evidence>
<dbReference type="PROSITE" id="PS50011">
    <property type="entry name" value="PROTEIN_KINASE_DOM"/>
    <property type="match status" value="1"/>
</dbReference>
<dbReference type="Proteomes" id="UP001221898">
    <property type="component" value="Unassembled WGS sequence"/>
</dbReference>
<dbReference type="GO" id="GO:0005737">
    <property type="term" value="C:cytoplasm"/>
    <property type="evidence" value="ECO:0007669"/>
    <property type="project" value="UniProtKB-UniRule"/>
</dbReference>
<dbReference type="EMBL" id="JAINUG010000020">
    <property type="protein sequence ID" value="KAJ8412332.1"/>
    <property type="molecule type" value="Genomic_DNA"/>
</dbReference>
<dbReference type="Pfam" id="PF00069">
    <property type="entry name" value="Pkinase"/>
    <property type="match status" value="2"/>
</dbReference>
<evidence type="ECO:0000313" key="13">
    <source>
        <dbReference type="EMBL" id="KAJ8412332.1"/>
    </source>
</evidence>
<evidence type="ECO:0000256" key="11">
    <source>
        <dbReference type="PIRSR" id="PIRSR037993-2"/>
    </source>
</evidence>
<evidence type="ECO:0000256" key="5">
    <source>
        <dbReference type="ARBA" id="ARBA00022741"/>
    </source>
</evidence>
<keyword evidence="4" id="KW-0808">Transferase</keyword>
<keyword evidence="5" id="KW-0547">Nucleotide-binding</keyword>
<keyword evidence="3" id="KW-0723">Serine/threonine-protein kinase</keyword>
<proteinExistence type="inferred from homology"/>
<dbReference type="GO" id="GO:0043066">
    <property type="term" value="P:negative regulation of apoptotic process"/>
    <property type="evidence" value="ECO:0007669"/>
    <property type="project" value="UniProtKB-UniRule"/>
</dbReference>
<feature type="binding site" evidence="11">
    <location>
        <position position="68"/>
    </location>
    <ligand>
        <name>ATP</name>
        <dbReference type="ChEBI" id="CHEBI:30616"/>
    </ligand>
</feature>
<evidence type="ECO:0000256" key="8">
    <source>
        <dbReference type="ARBA" id="ARBA00047899"/>
    </source>
</evidence>
<keyword evidence="7 11" id="KW-0067">ATP-binding</keyword>
<dbReference type="InterPro" id="IPR008271">
    <property type="entry name" value="Ser/Thr_kinase_AS"/>
</dbReference>
<dbReference type="SUPFAM" id="SSF56112">
    <property type="entry name" value="Protein kinase-like (PK-like)"/>
    <property type="match status" value="2"/>
</dbReference>
<evidence type="ECO:0000256" key="9">
    <source>
        <dbReference type="ARBA" id="ARBA00048679"/>
    </source>
</evidence>
<dbReference type="GO" id="GO:0106310">
    <property type="term" value="F:protein serine kinase activity"/>
    <property type="evidence" value="ECO:0007669"/>
    <property type="project" value="UniProtKB-UniRule"/>
</dbReference>
<dbReference type="PANTHER" id="PTHR22984:SF11">
    <property type="entry name" value="AURORA KINASE-RELATED"/>
    <property type="match status" value="1"/>
</dbReference>
<dbReference type="PROSITE" id="PS00108">
    <property type="entry name" value="PROTEIN_KINASE_ST"/>
    <property type="match status" value="2"/>
</dbReference>
<dbReference type="EC" id="2.7.11.1" evidence="2"/>
<comment type="catalytic activity">
    <reaction evidence="9">
        <text>L-seryl-[protein] + ATP = O-phospho-L-seryl-[protein] + ADP + H(+)</text>
        <dbReference type="Rhea" id="RHEA:17989"/>
        <dbReference type="Rhea" id="RHEA-COMP:9863"/>
        <dbReference type="Rhea" id="RHEA-COMP:11604"/>
        <dbReference type="ChEBI" id="CHEBI:15378"/>
        <dbReference type="ChEBI" id="CHEBI:29999"/>
        <dbReference type="ChEBI" id="CHEBI:30616"/>
        <dbReference type="ChEBI" id="CHEBI:83421"/>
        <dbReference type="ChEBI" id="CHEBI:456216"/>
        <dbReference type="EC" id="2.7.11.1"/>
    </reaction>
</comment>